<sequence>MSGLTGVQGVEGNESITSSSVGSPCVTVNVKALGSIPVRAMHEVYNKAGGADHCGITHSGSNILEKEVERGADWCTKYKQHTITSSFTDASHRHHLQEGINCCGELALSRSSLKTEETFPPSAPLGVSMLHVCGVVIQVSMLHVCGVVTQISMLHVWCGHSDQYVNVVIQTSMLHVCGVVIQTSMLHVCGVVTQISMLQSHMERLYHTGGHADKGVSLVLSDHRINKAHSCVNCQLSQQITNFHVESFVMIVRMFYYNTTYLLSIQSEQRDALPVELTCEAARHDQVKGPHVLVYKPSQSKDLMSWFTNRPSQRTSCPGLQTVPVKGPHVLVYKPTLQRSVFDKLEEPHCIPPFPSTLVRGGRSNVTRIYMNINRTSNPPTNNKSFVKSREGIHFYGHSTLLLTPLAICPLVSPTLLPVLSSFLHPPPYSFSHLSLGLPPALPPLSQSSPLSSTLLLTPLAICPLVFPTLVPVLSSFLHLPPYSFSHLSLGLPPALPPLSQSSPLSSTLLLTPLAICPLVFPTLVPVLSSFLHLPPYSFSHLSLGLPPALPPLSQSSPLSSTLLLTPLAICPLVFPTLVPVLSSFLHLPPYSFSHLSLGLPPALPPLSQSSPLSSTLLLTPFSHLSLGLSQPLSQKKDRCTLVGDRKKDRCTLVGDRKKKRCTAVNLGPDTWDQVALLQRHSDRATPHRLRVKSVITTFVPKVEVPTEHFDCKPWFKVPEVEVPAEHFDCKGWFKVPEVEVPAEHLDCKGWFKVPEVEVPVEHIDCKGWFKVPELEVPSILIVIFGSKSLKWRYLQSILIVSFGSKPLKWRVAGSDGTLLARTVFEAAVAAVYPARGSGVSSLQGPCNERVVRSYPCVLQPATQSEGDRGAEIRNLHQVISWLDSFTPDNTSPFILKGGLLTESKREGGVEREGRKIMPYSVFFISSHPPIIINLAEDDEEDDDEYDDVEEVLATPLENT</sequence>
<evidence type="ECO:0000313" key="2">
    <source>
        <dbReference type="EMBL" id="CAD7443248.1"/>
    </source>
</evidence>
<dbReference type="AlphaFoldDB" id="A0A7R9EZY9"/>
<accession>A0A7R9EZY9</accession>
<protein>
    <submittedName>
        <fullName evidence="2">Uncharacterized protein</fullName>
    </submittedName>
</protein>
<organism evidence="2">
    <name type="scientific">Timema bartmani</name>
    <dbReference type="NCBI Taxonomy" id="61472"/>
    <lineage>
        <taxon>Eukaryota</taxon>
        <taxon>Metazoa</taxon>
        <taxon>Ecdysozoa</taxon>
        <taxon>Arthropoda</taxon>
        <taxon>Hexapoda</taxon>
        <taxon>Insecta</taxon>
        <taxon>Pterygota</taxon>
        <taxon>Neoptera</taxon>
        <taxon>Polyneoptera</taxon>
        <taxon>Phasmatodea</taxon>
        <taxon>Timematodea</taxon>
        <taxon>Timematoidea</taxon>
        <taxon>Timematidae</taxon>
        <taxon>Timema</taxon>
    </lineage>
</organism>
<evidence type="ECO:0000256" key="1">
    <source>
        <dbReference type="SAM" id="MobiDB-lite"/>
    </source>
</evidence>
<reference evidence="2" key="1">
    <citation type="submission" date="2020-11" db="EMBL/GenBank/DDBJ databases">
        <authorList>
            <person name="Tran Van P."/>
        </authorList>
    </citation>
    <scope>NUCLEOTIDE SEQUENCE</scope>
</reference>
<gene>
    <name evidence="2" type="ORF">TBIB3V08_LOCUS5658</name>
</gene>
<proteinExistence type="predicted"/>
<dbReference type="EMBL" id="OD566050">
    <property type="protein sequence ID" value="CAD7443248.1"/>
    <property type="molecule type" value="Genomic_DNA"/>
</dbReference>
<feature type="region of interest" description="Disordered" evidence="1">
    <location>
        <begin position="1"/>
        <end position="22"/>
    </location>
</feature>
<name>A0A7R9EZY9_9NEOP</name>